<dbReference type="InterPro" id="IPR036582">
    <property type="entry name" value="Mao_N_sf"/>
</dbReference>
<keyword evidence="4" id="KW-1185">Reference proteome</keyword>
<dbReference type="GO" id="GO:0008234">
    <property type="term" value="F:cysteine-type peptidase activity"/>
    <property type="evidence" value="ECO:0007669"/>
    <property type="project" value="InterPro"/>
</dbReference>
<dbReference type="SUPFAM" id="SSF55383">
    <property type="entry name" value="Copper amine oxidase, domain N"/>
    <property type="match status" value="1"/>
</dbReference>
<organism evidence="3 4">
    <name type="scientific">Anaerotalea alkaliphila</name>
    <dbReference type="NCBI Taxonomy" id="2662126"/>
    <lineage>
        <taxon>Bacteria</taxon>
        <taxon>Bacillati</taxon>
        <taxon>Bacillota</taxon>
        <taxon>Clostridia</taxon>
        <taxon>Eubacteriales</taxon>
        <taxon>Anaerotalea</taxon>
    </lineage>
</organism>
<dbReference type="EMBL" id="JAAEEH010000012">
    <property type="protein sequence ID" value="NDL67233.1"/>
    <property type="molecule type" value="Genomic_DNA"/>
</dbReference>
<evidence type="ECO:0000313" key="4">
    <source>
        <dbReference type="Proteomes" id="UP000461585"/>
    </source>
</evidence>
<evidence type="ECO:0000313" key="3">
    <source>
        <dbReference type="EMBL" id="NDL67233.1"/>
    </source>
</evidence>
<dbReference type="Pfam" id="PF07833">
    <property type="entry name" value="Cu_amine_oxidN1"/>
    <property type="match status" value="1"/>
</dbReference>
<dbReference type="Pfam" id="PF00112">
    <property type="entry name" value="Peptidase_C1"/>
    <property type="match status" value="1"/>
</dbReference>
<evidence type="ECO:0000259" key="1">
    <source>
        <dbReference type="Pfam" id="PF00112"/>
    </source>
</evidence>
<comment type="caution">
    <text evidence="3">The sequence shown here is derived from an EMBL/GenBank/DDBJ whole genome shotgun (WGS) entry which is preliminary data.</text>
</comment>
<name>A0A7X5KMZ7_9FIRM</name>
<dbReference type="InterPro" id="IPR038765">
    <property type="entry name" value="Papain-like_cys_pep_sf"/>
</dbReference>
<dbReference type="SUPFAM" id="SSF54001">
    <property type="entry name" value="Cysteine proteinases"/>
    <property type="match status" value="1"/>
</dbReference>
<reference evidence="3 4" key="1">
    <citation type="submission" date="2020-01" db="EMBL/GenBank/DDBJ databases">
        <title>Anaeroalcalibacter tamaniensis gen. nov., sp. nov., moderately halophilic strictly anaerobic fermenter bacterium from mud volcano of Taman peninsula.</title>
        <authorList>
            <person name="Frolova A."/>
            <person name="Merkel A.Y."/>
            <person name="Slobodkin A.I."/>
        </authorList>
    </citation>
    <scope>NUCLEOTIDE SEQUENCE [LARGE SCALE GENOMIC DNA]</scope>
    <source>
        <strain evidence="3 4">F-3ap</strain>
    </source>
</reference>
<proteinExistence type="predicted"/>
<evidence type="ECO:0000259" key="2">
    <source>
        <dbReference type="Pfam" id="PF07833"/>
    </source>
</evidence>
<accession>A0A7X5KMZ7</accession>
<dbReference type="Proteomes" id="UP000461585">
    <property type="component" value="Unassembled WGS sequence"/>
</dbReference>
<sequence length="606" mass="67361">MERQVDVMKSKNMKLISFVLLFSLLLTGVVMPSGMAVGQTQQPISIFVNGEILVTDTPPIIESGRTLVPLRAIFERLEAAVEWDALDRKVTATREGTTIVLYIGNATAWVNGAPVVLDVPPKIVNSRTLVPLRFVSESFGAEVDWDGLNRIVTVVTQTEAPEVPDFQLPGFNLPGINLSLLPDWVKNGLLLAPNDRTYDTAKIHADSLTVQKDVDLSLLQPSQDWSKPPYALDSLICWSTGCDYTPYVTFTGNQDGRGGCIGRSMVHIMNILKEREHPYTPDVSFWYLHGRQEELADGGPVNTKFVLEQNGIAPEASSHSDYDKVIIGKDAAGNSTYDYSQMPRPNGWTNYLASYYRMQESGGYEPTIENIRHFLRNYGPLLAGGDIPLIQGDNPEQGHAVTIVGYDDVTKTVKCLNSWGDTWGDLGNGYFTVPYDALEDNFNYVRFYQVIPVERAGTDQAYSARIHVETGADSRNKLKVTLGVDGRSPFTVWDTPNETLWIDYSKTLKLDVPLPIYAVDYWPPATGTHWYVEVTNNSTWDPAVLKEITFARLHKNPDGSYATETFKSTESGATIAPGETKKFYVPKKTTIIDLPIVPIVPILPIR</sequence>
<dbReference type="InterPro" id="IPR000668">
    <property type="entry name" value="Peptidase_C1A_C"/>
</dbReference>
<protein>
    <recommendedName>
        <fullName evidence="5">Peptidase C1A papain C-terminal domain-containing protein</fullName>
    </recommendedName>
</protein>
<dbReference type="Gene3D" id="3.30.457.10">
    <property type="entry name" value="Copper amine oxidase-like, N-terminal domain"/>
    <property type="match status" value="1"/>
</dbReference>
<feature type="domain" description="Copper amine oxidase-like N-terminal" evidence="2">
    <location>
        <begin position="48"/>
        <end position="153"/>
    </location>
</feature>
<feature type="domain" description="Peptidase C1A papain C-terminal" evidence="1">
    <location>
        <begin position="396"/>
        <end position="433"/>
    </location>
</feature>
<dbReference type="GO" id="GO:0006508">
    <property type="term" value="P:proteolysis"/>
    <property type="evidence" value="ECO:0007669"/>
    <property type="project" value="InterPro"/>
</dbReference>
<dbReference type="InterPro" id="IPR012854">
    <property type="entry name" value="Cu_amine_oxidase-like_N"/>
</dbReference>
<gene>
    <name evidence="3" type="ORF">GXN74_05720</name>
</gene>
<dbReference type="AlphaFoldDB" id="A0A7X5KMZ7"/>
<evidence type="ECO:0008006" key="5">
    <source>
        <dbReference type="Google" id="ProtNLM"/>
    </source>
</evidence>
<dbReference type="Gene3D" id="3.90.70.10">
    <property type="entry name" value="Cysteine proteinases"/>
    <property type="match status" value="1"/>
</dbReference>